<dbReference type="Proteomes" id="UP000305198">
    <property type="component" value="Unassembled WGS sequence"/>
</dbReference>
<dbReference type="InterPro" id="IPR041664">
    <property type="entry name" value="AAA_16"/>
</dbReference>
<dbReference type="InterPro" id="IPR016032">
    <property type="entry name" value="Sig_transdc_resp-reg_C-effctor"/>
</dbReference>
<name>A0A4U0YJE3_9GAMM</name>
<feature type="region of interest" description="Disordered" evidence="4">
    <location>
        <begin position="918"/>
        <end position="940"/>
    </location>
</feature>
<dbReference type="Pfam" id="PF25873">
    <property type="entry name" value="WHD_MalT"/>
    <property type="match status" value="1"/>
</dbReference>
<dbReference type="Gene3D" id="1.25.40.10">
    <property type="entry name" value="Tetratricopeptide repeat domain"/>
    <property type="match status" value="1"/>
</dbReference>
<comment type="caution">
    <text evidence="6">The sequence shown here is derived from an EMBL/GenBank/DDBJ whole genome shotgun (WGS) entry which is preliminary data.</text>
</comment>
<evidence type="ECO:0000313" key="6">
    <source>
        <dbReference type="EMBL" id="TKA92232.1"/>
    </source>
</evidence>
<evidence type="ECO:0000259" key="5">
    <source>
        <dbReference type="PROSITE" id="PS50043"/>
    </source>
</evidence>
<dbReference type="PRINTS" id="PR00038">
    <property type="entry name" value="HTHLUXR"/>
</dbReference>
<dbReference type="CDD" id="cd06170">
    <property type="entry name" value="LuxR_C_like"/>
    <property type="match status" value="1"/>
</dbReference>
<dbReference type="Pfam" id="PF00196">
    <property type="entry name" value="GerE"/>
    <property type="match status" value="1"/>
</dbReference>
<dbReference type="InterPro" id="IPR036388">
    <property type="entry name" value="WH-like_DNA-bd_sf"/>
</dbReference>
<keyword evidence="3" id="KW-0804">Transcription</keyword>
<keyword evidence="1" id="KW-0805">Transcription regulation</keyword>
<dbReference type="Gene3D" id="1.10.10.10">
    <property type="entry name" value="Winged helix-like DNA-binding domain superfamily/Winged helix DNA-binding domain"/>
    <property type="match status" value="1"/>
</dbReference>
<dbReference type="SMART" id="SM00421">
    <property type="entry name" value="HTH_LUXR"/>
    <property type="match status" value="1"/>
</dbReference>
<dbReference type="PROSITE" id="PS00622">
    <property type="entry name" value="HTH_LUXR_1"/>
    <property type="match status" value="1"/>
</dbReference>
<evidence type="ECO:0000256" key="3">
    <source>
        <dbReference type="ARBA" id="ARBA00023163"/>
    </source>
</evidence>
<accession>A0A4U0YJE3</accession>
<dbReference type="Gene3D" id="3.40.50.300">
    <property type="entry name" value="P-loop containing nucleotide triphosphate hydrolases"/>
    <property type="match status" value="1"/>
</dbReference>
<dbReference type="InterPro" id="IPR059106">
    <property type="entry name" value="WHD_MalT"/>
</dbReference>
<proteinExistence type="predicted"/>
<feature type="domain" description="HTH luxR-type" evidence="5">
    <location>
        <begin position="849"/>
        <end position="914"/>
    </location>
</feature>
<dbReference type="SUPFAM" id="SSF52540">
    <property type="entry name" value="P-loop containing nucleoside triphosphate hydrolases"/>
    <property type="match status" value="1"/>
</dbReference>
<dbReference type="Pfam" id="PF13191">
    <property type="entry name" value="AAA_16"/>
    <property type="match status" value="1"/>
</dbReference>
<dbReference type="InterPro" id="IPR027417">
    <property type="entry name" value="P-loop_NTPase"/>
</dbReference>
<dbReference type="AlphaFoldDB" id="A0A4U0YJE3"/>
<gene>
    <name evidence="6" type="ORF">FA869_07520</name>
</gene>
<keyword evidence="2" id="KW-0238">DNA-binding</keyword>
<dbReference type="SUPFAM" id="SSF46894">
    <property type="entry name" value="C-terminal effector domain of the bipartite response regulators"/>
    <property type="match status" value="1"/>
</dbReference>
<reference evidence="6 7" key="1">
    <citation type="submission" date="2019-04" db="EMBL/GenBank/DDBJ databases">
        <title>Crypto-aerobic microbial life in anoxic (sulfidic) marine sediments.</title>
        <authorList>
            <person name="Bhattacharya S."/>
            <person name="Roy C."/>
            <person name="Mondal N."/>
            <person name="Sarkar J."/>
            <person name="Mandal S."/>
            <person name="Rameez M.J."/>
            <person name="Ghosh W."/>
        </authorList>
    </citation>
    <scope>NUCLEOTIDE SEQUENCE [LARGE SCALE GENOMIC DNA]</scope>
    <source>
        <strain evidence="6 7">SBBB</strain>
    </source>
</reference>
<feature type="compositionally biased region" description="Polar residues" evidence="4">
    <location>
        <begin position="920"/>
        <end position="933"/>
    </location>
</feature>
<evidence type="ECO:0000256" key="4">
    <source>
        <dbReference type="SAM" id="MobiDB-lite"/>
    </source>
</evidence>
<evidence type="ECO:0000256" key="1">
    <source>
        <dbReference type="ARBA" id="ARBA00023015"/>
    </source>
</evidence>
<dbReference type="PANTHER" id="PTHR44688:SF16">
    <property type="entry name" value="DNA-BINDING TRANSCRIPTIONAL ACTIVATOR DEVR_DOSR"/>
    <property type="match status" value="1"/>
</dbReference>
<dbReference type="GO" id="GO:0003677">
    <property type="term" value="F:DNA binding"/>
    <property type="evidence" value="ECO:0007669"/>
    <property type="project" value="UniProtKB-KW"/>
</dbReference>
<dbReference type="InterPro" id="IPR011990">
    <property type="entry name" value="TPR-like_helical_dom_sf"/>
</dbReference>
<dbReference type="PANTHER" id="PTHR44688">
    <property type="entry name" value="DNA-BINDING TRANSCRIPTIONAL ACTIVATOR DEVR_DOSR"/>
    <property type="match status" value="1"/>
</dbReference>
<evidence type="ECO:0000256" key="2">
    <source>
        <dbReference type="ARBA" id="ARBA00023125"/>
    </source>
</evidence>
<dbReference type="EMBL" id="SWAV01000002">
    <property type="protein sequence ID" value="TKA92232.1"/>
    <property type="molecule type" value="Genomic_DNA"/>
</dbReference>
<sequence length="940" mass="105103">MNSPSGFKLQENRLGVPFLDQTLATPVVKTRLRPAQDLMPALERPRLEDRLRTLVQHRVALINAPAGFGKTTLMRQLHEHLTSQGASVGWLSLDAGDNHLPQFMLSLLTVLAPLHSRWRVPLQTVLARDTSPQLQTTMAYLLNELADLEYPVFLLLDDTQTLQSPQVLARLQYLLDHAPDNLHLRLATRSATGLSLTPLRYRGQLLELEADELAFTADEIRTYFALTAKLDLSAEALRQIEDISEGWPTGLHMLALNTRFQNAPNDVLHRLSEGVRLVSRYFDEMVLSALPADIHDFLLQISILEELTPDLCAAVTQRQDTDAILRELVQKNLFITVLDDQLPCYRLHHLFAETLHGRLLRSRQHDARQLHARASHYLAQADQWRGAIRHALLTGPGDTAGQDLHGLETGARALAEQGDLDTLLRWLQQLPEESHINSLHLRVTLAWVLAHHFRFEECQALLQTASGLAEQAGPASKPIQLEIQAVTAVCAVLADDPIRAENLLAPLVSELDHLPPWIAGLVCNGLSSSYLAQGRHADVLALQRQQPISDNDDNLLVTLYRAGILGQVYVRQADLHTAGRFFQEALRRAENVAGARSNGAIVLRAHLSELFHERRQWSELTQQIEPHLSFIERAATLDGLLKVYRSLIRSYQLHTPGRAEQLVEQGLQLAQQRQWPRFSAGMLSEAIHLKRGQGLDDEALALVTQLEELRDTNSQLGEAGRREVAELVILHTARLAMHHGDYLDASQRLTPLARQLLQRGRVLAWLQLESLRLCCDWRRGRQASAIAGLLPLLQRGAQQQLCQSFVESSPILAELLQAANTHPDCTEGLRTYIKKLLSYFPQPDAMTSGPQTEPLLSEREQEVLAMVATGSANKVIARSLVISAETVKWHLKNIFHKLQVANRMQALIRARELGLIPDQPSHQSVMPPSTKNSAPVAKLA</sequence>
<evidence type="ECO:0000313" key="7">
    <source>
        <dbReference type="Proteomes" id="UP000305198"/>
    </source>
</evidence>
<protein>
    <recommendedName>
        <fullName evidence="5">HTH luxR-type domain-containing protein</fullName>
    </recommendedName>
</protein>
<organism evidence="6 7">
    <name type="scientific">Halopseudomonas bauzanensis</name>
    <dbReference type="NCBI Taxonomy" id="653930"/>
    <lineage>
        <taxon>Bacteria</taxon>
        <taxon>Pseudomonadati</taxon>
        <taxon>Pseudomonadota</taxon>
        <taxon>Gammaproteobacteria</taxon>
        <taxon>Pseudomonadales</taxon>
        <taxon>Pseudomonadaceae</taxon>
        <taxon>Halopseudomonas</taxon>
    </lineage>
</organism>
<dbReference type="PROSITE" id="PS50043">
    <property type="entry name" value="HTH_LUXR_2"/>
    <property type="match status" value="1"/>
</dbReference>
<dbReference type="GO" id="GO:0006355">
    <property type="term" value="P:regulation of DNA-templated transcription"/>
    <property type="evidence" value="ECO:0007669"/>
    <property type="project" value="InterPro"/>
</dbReference>
<dbReference type="InterPro" id="IPR000792">
    <property type="entry name" value="Tscrpt_reg_LuxR_C"/>
</dbReference>